<feature type="non-terminal residue" evidence="1">
    <location>
        <position position="114"/>
    </location>
</feature>
<keyword evidence="2" id="KW-1185">Reference proteome</keyword>
<protein>
    <submittedName>
        <fullName evidence="1">MinD/ParA family protein</fullName>
    </submittedName>
</protein>
<comment type="caution">
    <text evidence="1">The sequence shown here is derived from an EMBL/GenBank/DDBJ whole genome shotgun (WGS) entry which is preliminary data.</text>
</comment>
<sequence length="114" mass="11913">MSRIVLATASTDLLQGVRDATGGAFLALPPGPLPTDPAHLFAQLGDAPIPDVIVLDSGPARDQEALDLAVHFQEQCPAIAVVLVSDRASEIGLAAMRAGVRDILHPEAQTTEIR</sequence>
<evidence type="ECO:0000313" key="1">
    <source>
        <dbReference type="EMBL" id="MDD9205592.1"/>
    </source>
</evidence>
<dbReference type="Gene3D" id="3.40.50.2300">
    <property type="match status" value="1"/>
</dbReference>
<reference evidence="1" key="1">
    <citation type="submission" date="2023-02" db="EMBL/GenBank/DDBJ databases">
        <title>Georgenia sp.10Sc9-8, isolated from a soil sample collected from the Taklamakan desert.</title>
        <authorList>
            <person name="Liu S."/>
        </authorList>
    </citation>
    <scope>NUCLEOTIDE SEQUENCE</scope>
    <source>
        <strain evidence="1">10Sc9-8</strain>
    </source>
</reference>
<dbReference type="Proteomes" id="UP001165561">
    <property type="component" value="Unassembled WGS sequence"/>
</dbReference>
<dbReference type="EMBL" id="JARACI010000567">
    <property type="protein sequence ID" value="MDD9205592.1"/>
    <property type="molecule type" value="Genomic_DNA"/>
</dbReference>
<proteinExistence type="predicted"/>
<accession>A0ABT5TU76</accession>
<gene>
    <name evidence="1" type="ORF">PU560_03805</name>
</gene>
<organism evidence="1 2">
    <name type="scientific">Georgenia halotolerans</name>
    <dbReference type="NCBI Taxonomy" id="3028317"/>
    <lineage>
        <taxon>Bacteria</taxon>
        <taxon>Bacillati</taxon>
        <taxon>Actinomycetota</taxon>
        <taxon>Actinomycetes</taxon>
        <taxon>Micrococcales</taxon>
        <taxon>Bogoriellaceae</taxon>
        <taxon>Georgenia</taxon>
    </lineage>
</organism>
<name>A0ABT5TU76_9MICO</name>
<evidence type="ECO:0000313" key="2">
    <source>
        <dbReference type="Proteomes" id="UP001165561"/>
    </source>
</evidence>